<dbReference type="PATRIC" id="fig|451644.5.peg.1318"/>
<evidence type="ECO:0000313" key="2">
    <source>
        <dbReference type="Proteomes" id="UP000037594"/>
    </source>
</evidence>
<reference evidence="1 2" key="1">
    <citation type="submission" date="2015-06" db="EMBL/GenBank/DDBJ databases">
        <title>Genome sequence of Mycobacterium conceptionense strain MLE.</title>
        <authorList>
            <person name="Greninger A.L."/>
            <person name="Cunningham G."/>
            <person name="Chiu C.Y."/>
            <person name="Miller S."/>
        </authorList>
    </citation>
    <scope>NUCLEOTIDE SEQUENCE [LARGE SCALE GENOMIC DNA]</scope>
    <source>
        <strain evidence="1 2">MLE</strain>
    </source>
</reference>
<evidence type="ECO:0000313" key="1">
    <source>
        <dbReference type="EMBL" id="KMV19668.1"/>
    </source>
</evidence>
<name>A0A0J8UDU7_9MYCO</name>
<dbReference type="RefSeq" id="WP_048895612.1">
    <property type="nucleotide sequence ID" value="NZ_LFOD01000003.1"/>
</dbReference>
<accession>A0A0J8UDU7</accession>
<organism evidence="1 2">
    <name type="scientific">Mycolicibacterium conceptionense</name>
    <dbReference type="NCBI Taxonomy" id="451644"/>
    <lineage>
        <taxon>Bacteria</taxon>
        <taxon>Bacillati</taxon>
        <taxon>Actinomycetota</taxon>
        <taxon>Actinomycetes</taxon>
        <taxon>Mycobacteriales</taxon>
        <taxon>Mycobacteriaceae</taxon>
        <taxon>Mycolicibacterium</taxon>
    </lineage>
</organism>
<dbReference type="Proteomes" id="UP000037594">
    <property type="component" value="Unassembled WGS sequence"/>
</dbReference>
<dbReference type="EMBL" id="LFOD01000003">
    <property type="protein sequence ID" value="KMV19668.1"/>
    <property type="molecule type" value="Genomic_DNA"/>
</dbReference>
<proteinExistence type="predicted"/>
<sequence>MAAKTLATVTNTNGNVWHVSATSGQHLIAVTGAEDAIFGPVKASLVADHGYRDDGEFVRRGPGRYSYVVEE</sequence>
<dbReference type="AlphaFoldDB" id="A0A0J8UDU7"/>
<comment type="caution">
    <text evidence="1">The sequence shown here is derived from an EMBL/GenBank/DDBJ whole genome shotgun (WGS) entry which is preliminary data.</text>
</comment>
<protein>
    <submittedName>
        <fullName evidence="1">Uncharacterized protein</fullName>
    </submittedName>
</protein>
<gene>
    <name evidence="1" type="ORF">ACT17_06430</name>
</gene>